<dbReference type="PANTHER" id="PTHR11655">
    <property type="entry name" value="60S/50S RIBOSOMAL PROTEIN L6/L9"/>
    <property type="match status" value="1"/>
</dbReference>
<keyword evidence="2" id="KW-0687">Ribonucleoprotein</keyword>
<evidence type="ECO:0000259" key="3">
    <source>
        <dbReference type="Pfam" id="PF00347"/>
    </source>
</evidence>
<dbReference type="STRING" id="1798373.A2154_03265"/>
<dbReference type="InterPro" id="IPR002358">
    <property type="entry name" value="Ribosomal_uL6_CS"/>
</dbReference>
<protein>
    <submittedName>
        <fullName evidence="4">50S ribosomal protein L6</fullName>
    </submittedName>
</protein>
<dbReference type="GO" id="GO:0003735">
    <property type="term" value="F:structural constituent of ribosome"/>
    <property type="evidence" value="ECO:0007669"/>
    <property type="project" value="InterPro"/>
</dbReference>
<proteinExistence type="predicted"/>
<dbReference type="PANTHER" id="PTHR11655:SF14">
    <property type="entry name" value="LARGE RIBOSOMAL SUBUNIT PROTEIN UL6M"/>
    <property type="match status" value="1"/>
</dbReference>
<dbReference type="Gene3D" id="3.90.930.12">
    <property type="entry name" value="Ribosomal protein L6, alpha-beta domain"/>
    <property type="match status" value="1"/>
</dbReference>
<evidence type="ECO:0000313" key="4">
    <source>
        <dbReference type="EMBL" id="OGG09327.1"/>
    </source>
</evidence>
<dbReference type="Proteomes" id="UP000176854">
    <property type="component" value="Unassembled WGS sequence"/>
</dbReference>
<accession>A0A1F5ZAZ8</accession>
<feature type="domain" description="Large ribosomal subunit protein uL6 alpha-beta" evidence="3">
    <location>
        <begin position="10"/>
        <end position="45"/>
    </location>
</feature>
<gene>
    <name evidence="4" type="ORF">A2154_03265</name>
</gene>
<dbReference type="InterPro" id="IPR036789">
    <property type="entry name" value="Ribosomal_uL6-like_a/b-dom_sf"/>
</dbReference>
<dbReference type="Pfam" id="PF00347">
    <property type="entry name" value="Ribosomal_L6"/>
    <property type="match status" value="1"/>
</dbReference>
<dbReference type="GO" id="GO:0019843">
    <property type="term" value="F:rRNA binding"/>
    <property type="evidence" value="ECO:0007669"/>
    <property type="project" value="InterPro"/>
</dbReference>
<dbReference type="GO" id="GO:0022625">
    <property type="term" value="C:cytosolic large ribosomal subunit"/>
    <property type="evidence" value="ECO:0007669"/>
    <property type="project" value="TreeGrafter"/>
</dbReference>
<organism evidence="4 5">
    <name type="scientific">Candidatus Gottesmanbacteria bacterium RBG_16_43_7</name>
    <dbReference type="NCBI Taxonomy" id="1798373"/>
    <lineage>
        <taxon>Bacteria</taxon>
        <taxon>Candidatus Gottesmaniibacteriota</taxon>
    </lineage>
</organism>
<dbReference type="AlphaFoldDB" id="A0A1F5ZAZ8"/>
<reference evidence="4 5" key="1">
    <citation type="journal article" date="2016" name="Nat. Commun.">
        <title>Thousands of microbial genomes shed light on interconnected biogeochemical processes in an aquifer system.</title>
        <authorList>
            <person name="Anantharaman K."/>
            <person name="Brown C.T."/>
            <person name="Hug L.A."/>
            <person name="Sharon I."/>
            <person name="Castelle C.J."/>
            <person name="Probst A.J."/>
            <person name="Thomas B.C."/>
            <person name="Singh A."/>
            <person name="Wilkins M.J."/>
            <person name="Karaoz U."/>
            <person name="Brodie E.L."/>
            <person name="Williams K.H."/>
            <person name="Hubbard S.S."/>
            <person name="Banfield J.F."/>
        </authorList>
    </citation>
    <scope>NUCLEOTIDE SEQUENCE [LARGE SCALE GENOMIC DNA]</scope>
</reference>
<evidence type="ECO:0000256" key="2">
    <source>
        <dbReference type="ARBA" id="ARBA00023274"/>
    </source>
</evidence>
<evidence type="ECO:0000256" key="1">
    <source>
        <dbReference type="ARBA" id="ARBA00022980"/>
    </source>
</evidence>
<dbReference type="SUPFAM" id="SSF56053">
    <property type="entry name" value="Ribosomal protein L6"/>
    <property type="match status" value="1"/>
</dbReference>
<sequence>VGIAFAIDDRKVTVSGIDKQLVGQIAADIRAVRPPEPYKGKGIKYSGEHIRRKAGKAAKAVGAVTAVGK</sequence>
<name>A0A1F5ZAZ8_9BACT</name>
<comment type="caution">
    <text evidence="4">The sequence shown here is derived from an EMBL/GenBank/DDBJ whole genome shotgun (WGS) entry which is preliminary data.</text>
</comment>
<dbReference type="PROSITE" id="PS00525">
    <property type="entry name" value="RIBOSOMAL_L6_1"/>
    <property type="match status" value="1"/>
</dbReference>
<dbReference type="GO" id="GO:0002181">
    <property type="term" value="P:cytoplasmic translation"/>
    <property type="evidence" value="ECO:0007669"/>
    <property type="project" value="TreeGrafter"/>
</dbReference>
<evidence type="ECO:0000313" key="5">
    <source>
        <dbReference type="Proteomes" id="UP000176854"/>
    </source>
</evidence>
<dbReference type="InterPro" id="IPR020040">
    <property type="entry name" value="Ribosomal_uL6_a/b-dom"/>
</dbReference>
<keyword evidence="1 4" id="KW-0689">Ribosomal protein</keyword>
<dbReference type="EMBL" id="MFJC01000023">
    <property type="protein sequence ID" value="OGG09327.1"/>
    <property type="molecule type" value="Genomic_DNA"/>
</dbReference>
<feature type="non-terminal residue" evidence="4">
    <location>
        <position position="1"/>
    </location>
</feature>
<dbReference type="InterPro" id="IPR000702">
    <property type="entry name" value="Ribosomal_uL6-like"/>
</dbReference>